<dbReference type="EMBL" id="JARKIB010000151">
    <property type="protein sequence ID" value="KAJ7731650.1"/>
    <property type="molecule type" value="Genomic_DNA"/>
</dbReference>
<dbReference type="Proteomes" id="UP001215598">
    <property type="component" value="Unassembled WGS sequence"/>
</dbReference>
<name>A0AAD7MTP7_9AGAR</name>
<keyword evidence="3" id="KW-1185">Reference proteome</keyword>
<feature type="compositionally biased region" description="Basic and acidic residues" evidence="1">
    <location>
        <begin position="9"/>
        <end position="33"/>
    </location>
</feature>
<evidence type="ECO:0000256" key="1">
    <source>
        <dbReference type="SAM" id="MobiDB-lite"/>
    </source>
</evidence>
<dbReference type="AlphaFoldDB" id="A0AAD7MTP7"/>
<feature type="compositionally biased region" description="Low complexity" evidence="1">
    <location>
        <begin position="278"/>
        <end position="290"/>
    </location>
</feature>
<evidence type="ECO:0000313" key="2">
    <source>
        <dbReference type="EMBL" id="KAJ7731650.1"/>
    </source>
</evidence>
<feature type="region of interest" description="Disordered" evidence="1">
    <location>
        <begin position="271"/>
        <end position="298"/>
    </location>
</feature>
<feature type="region of interest" description="Disordered" evidence="1">
    <location>
        <begin position="119"/>
        <end position="142"/>
    </location>
</feature>
<evidence type="ECO:0000313" key="3">
    <source>
        <dbReference type="Proteomes" id="UP001215598"/>
    </source>
</evidence>
<gene>
    <name evidence="2" type="ORF">B0H16DRAFT_1696658</name>
</gene>
<comment type="caution">
    <text evidence="2">The sequence shown here is derived from an EMBL/GenBank/DDBJ whole genome shotgun (WGS) entry which is preliminary data.</text>
</comment>
<accession>A0AAD7MTP7</accession>
<feature type="region of interest" description="Disordered" evidence="1">
    <location>
        <begin position="1"/>
        <end position="35"/>
    </location>
</feature>
<proteinExistence type="predicted"/>
<organism evidence="2 3">
    <name type="scientific">Mycena metata</name>
    <dbReference type="NCBI Taxonomy" id="1033252"/>
    <lineage>
        <taxon>Eukaryota</taxon>
        <taxon>Fungi</taxon>
        <taxon>Dikarya</taxon>
        <taxon>Basidiomycota</taxon>
        <taxon>Agaricomycotina</taxon>
        <taxon>Agaricomycetes</taxon>
        <taxon>Agaricomycetidae</taxon>
        <taxon>Agaricales</taxon>
        <taxon>Marasmiineae</taxon>
        <taxon>Mycenaceae</taxon>
        <taxon>Mycena</taxon>
    </lineage>
</organism>
<sequence>MYSDDNDNDETRRDSSLERELQEYNTDKHRDEESQYNDGKGIICIVTLKPTLPPAPVGTKRRSNARADPVRCPFEVQNCCWDPTHIIIYRKIMEEVVRKGKPDVKLEIIESADNCAHLTAPAAEGDAPELDSRKGKKRQLPPEEEEIAETIIQLNTAHHCSDRSCTSRVCFVGNPSATHIRLTPLHLETWAAAILAKSPNVDVQTPPGPDVEKMFWPPTDAATADDVDDIGTLASRRKSLLSKSAPTSSVTVNNDFSAFASILRPFLPGSTSAPSISTPHRTPTRTAPRPSLSASPLKPTPMTIAEFCTAFKLSAEIADGLAPMELEGPHLLEFLENSLLDKYLKIGQRITLRYAESQWQKGMVSA</sequence>
<reference evidence="2" key="1">
    <citation type="submission" date="2023-03" db="EMBL/GenBank/DDBJ databases">
        <title>Massive genome expansion in bonnet fungi (Mycena s.s.) driven by repeated elements and novel gene families across ecological guilds.</title>
        <authorList>
            <consortium name="Lawrence Berkeley National Laboratory"/>
            <person name="Harder C.B."/>
            <person name="Miyauchi S."/>
            <person name="Viragh M."/>
            <person name="Kuo A."/>
            <person name="Thoen E."/>
            <person name="Andreopoulos B."/>
            <person name="Lu D."/>
            <person name="Skrede I."/>
            <person name="Drula E."/>
            <person name="Henrissat B."/>
            <person name="Morin E."/>
            <person name="Kohler A."/>
            <person name="Barry K."/>
            <person name="LaButti K."/>
            <person name="Morin E."/>
            <person name="Salamov A."/>
            <person name="Lipzen A."/>
            <person name="Mereny Z."/>
            <person name="Hegedus B."/>
            <person name="Baldrian P."/>
            <person name="Stursova M."/>
            <person name="Weitz H."/>
            <person name="Taylor A."/>
            <person name="Grigoriev I.V."/>
            <person name="Nagy L.G."/>
            <person name="Martin F."/>
            <person name="Kauserud H."/>
        </authorList>
    </citation>
    <scope>NUCLEOTIDE SEQUENCE</scope>
    <source>
        <strain evidence="2">CBHHK182m</strain>
    </source>
</reference>
<protein>
    <submittedName>
        <fullName evidence="2">Uncharacterized protein</fullName>
    </submittedName>
</protein>